<evidence type="ECO:0000313" key="4">
    <source>
        <dbReference type="Proteomes" id="UP000310636"/>
    </source>
</evidence>
<keyword evidence="4" id="KW-1185">Reference proteome</keyword>
<dbReference type="InterPro" id="IPR050892">
    <property type="entry name" value="ADP-ribose_metab_enzymes"/>
</dbReference>
<dbReference type="OrthoDB" id="9780211at2"/>
<dbReference type="PANTHER" id="PTHR12521:SF0">
    <property type="entry name" value="ADP-RIBOSE GLYCOHYDROLASE OARD1"/>
    <property type="match status" value="1"/>
</dbReference>
<comment type="catalytic activity">
    <reaction evidence="1">
        <text>an N-(ADP-alpha-D-ribosyl)-thymidine in DNA + H2O = a thymidine in DNA + ADP-D-ribose</text>
        <dbReference type="Rhea" id="RHEA:71655"/>
        <dbReference type="Rhea" id="RHEA-COMP:13556"/>
        <dbReference type="Rhea" id="RHEA-COMP:18051"/>
        <dbReference type="ChEBI" id="CHEBI:15377"/>
        <dbReference type="ChEBI" id="CHEBI:57967"/>
        <dbReference type="ChEBI" id="CHEBI:137386"/>
        <dbReference type="ChEBI" id="CHEBI:191199"/>
    </reaction>
    <physiologicalReaction direction="left-to-right" evidence="1">
        <dbReference type="Rhea" id="RHEA:71656"/>
    </physiologicalReaction>
</comment>
<evidence type="ECO:0000313" key="3">
    <source>
        <dbReference type="EMBL" id="THF74407.1"/>
    </source>
</evidence>
<dbReference type="Pfam" id="PF01661">
    <property type="entry name" value="Macro"/>
    <property type="match status" value="1"/>
</dbReference>
<dbReference type="EMBL" id="SSOB01000041">
    <property type="protein sequence ID" value="THF74407.1"/>
    <property type="molecule type" value="Genomic_DNA"/>
</dbReference>
<dbReference type="AlphaFoldDB" id="A0A4S4BPC4"/>
<sequence length="353" mass="39968">MINFVKGNLFDSEAMAIVNTVNCVGIMGKGIAYEVKKRYPHVFDEYKLMCDKKELKPGVMQTVPTESLIGAQYIVNFPTKKHWKAKSKIEDIELGLVALVEEIKKYDFKSIAIPPLGCGNGGLNWKDVKPLILDALQSIENVDILVFEPGNYVENSADINKKSIEMSNENKPRLTEGRRDLLAFLIAFTKENFVVSVHEIHNLAFIMQSAGYSLNLSFVQSINGPFSEGLNQVLSKLNDHYFKVLSFPNRSSIVRIKENEMYSTTNAGELHQETFNKLMEAISGYRSEAGLELYSKVLWELMNAGDPNDIDLLVKNVFNWKTVNEALFREEDVKRLHSHLMDCSLFSSPKLTL</sequence>
<accession>A0A4S4BPC4</accession>
<dbReference type="GO" id="GO:0140291">
    <property type="term" value="P:peptidyl-glutamate ADP-deribosylation"/>
    <property type="evidence" value="ECO:0007669"/>
    <property type="project" value="TreeGrafter"/>
</dbReference>
<protein>
    <submittedName>
        <fullName evidence="3">Appr-1-p processing protein</fullName>
    </submittedName>
</protein>
<reference evidence="3 4" key="1">
    <citation type="submission" date="2019-04" db="EMBL/GenBank/DDBJ databases">
        <title>Cohnella sp. nov. isolated from preserved vegetables.</title>
        <authorList>
            <person name="Lin S.-Y."/>
            <person name="Hung M.-H."/>
            <person name="Young C.-C."/>
        </authorList>
    </citation>
    <scope>NUCLEOTIDE SEQUENCE [LARGE SCALE GENOMIC DNA]</scope>
    <source>
        <strain evidence="3 4">CC-MHH1044</strain>
    </source>
</reference>
<dbReference type="Gene3D" id="3.40.220.10">
    <property type="entry name" value="Leucine Aminopeptidase, subunit E, domain 1"/>
    <property type="match status" value="1"/>
</dbReference>
<proteinExistence type="predicted"/>
<feature type="domain" description="Macro" evidence="2">
    <location>
        <begin position="1"/>
        <end position="163"/>
    </location>
</feature>
<dbReference type="InterPro" id="IPR002589">
    <property type="entry name" value="Macro_dom"/>
</dbReference>
<dbReference type="PROSITE" id="PS51154">
    <property type="entry name" value="MACRO"/>
    <property type="match status" value="1"/>
</dbReference>
<evidence type="ECO:0000256" key="1">
    <source>
        <dbReference type="ARBA" id="ARBA00035885"/>
    </source>
</evidence>
<dbReference type="RefSeq" id="WP_136372662.1">
    <property type="nucleotide sequence ID" value="NZ_SSOB01000041.1"/>
</dbReference>
<dbReference type="Proteomes" id="UP000310636">
    <property type="component" value="Unassembled WGS sequence"/>
</dbReference>
<comment type="caution">
    <text evidence="3">The sequence shown here is derived from an EMBL/GenBank/DDBJ whole genome shotgun (WGS) entry which is preliminary data.</text>
</comment>
<gene>
    <name evidence="3" type="ORF">E6C55_25535</name>
</gene>
<name>A0A4S4BPC4_9BACL</name>
<dbReference type="InterPro" id="IPR043472">
    <property type="entry name" value="Macro_dom-like"/>
</dbReference>
<dbReference type="SMART" id="SM00506">
    <property type="entry name" value="A1pp"/>
    <property type="match status" value="1"/>
</dbReference>
<dbReference type="PANTHER" id="PTHR12521">
    <property type="entry name" value="PROTEIN C6ORF130"/>
    <property type="match status" value="1"/>
</dbReference>
<organism evidence="3 4">
    <name type="scientific">Cohnella fermenti</name>
    <dbReference type="NCBI Taxonomy" id="2565925"/>
    <lineage>
        <taxon>Bacteria</taxon>
        <taxon>Bacillati</taxon>
        <taxon>Bacillota</taxon>
        <taxon>Bacilli</taxon>
        <taxon>Bacillales</taxon>
        <taxon>Paenibacillaceae</taxon>
        <taxon>Cohnella</taxon>
    </lineage>
</organism>
<dbReference type="SUPFAM" id="SSF52949">
    <property type="entry name" value="Macro domain-like"/>
    <property type="match status" value="1"/>
</dbReference>
<evidence type="ECO:0000259" key="2">
    <source>
        <dbReference type="PROSITE" id="PS51154"/>
    </source>
</evidence>
<dbReference type="CDD" id="cd02901">
    <property type="entry name" value="Macro_Poa1p-like"/>
    <property type="match status" value="1"/>
</dbReference>